<evidence type="ECO:0000256" key="1">
    <source>
        <dbReference type="ARBA" id="ARBA00008056"/>
    </source>
</evidence>
<keyword evidence="6" id="KW-0223">Dioxygenase</keyword>
<dbReference type="OrthoDB" id="288590at2759"/>
<accession>A0A1R3JGJ4</accession>
<organism evidence="6 7">
    <name type="scientific">Corchorus capsularis</name>
    <name type="common">Jute</name>
    <dbReference type="NCBI Taxonomy" id="210143"/>
    <lineage>
        <taxon>Eukaryota</taxon>
        <taxon>Viridiplantae</taxon>
        <taxon>Streptophyta</taxon>
        <taxon>Embryophyta</taxon>
        <taxon>Tracheophyta</taxon>
        <taxon>Spermatophyta</taxon>
        <taxon>Magnoliopsida</taxon>
        <taxon>eudicotyledons</taxon>
        <taxon>Gunneridae</taxon>
        <taxon>Pentapetalae</taxon>
        <taxon>rosids</taxon>
        <taxon>malvids</taxon>
        <taxon>Malvales</taxon>
        <taxon>Malvaceae</taxon>
        <taxon>Grewioideae</taxon>
        <taxon>Apeibeae</taxon>
        <taxon>Corchorus</taxon>
    </lineage>
</organism>
<dbReference type="GO" id="GO:0051213">
    <property type="term" value="F:dioxygenase activity"/>
    <property type="evidence" value="ECO:0007669"/>
    <property type="project" value="UniProtKB-KW"/>
</dbReference>
<dbReference type="EMBL" id="AWWV01008009">
    <property type="protein sequence ID" value="OMO93930.1"/>
    <property type="molecule type" value="Genomic_DNA"/>
</dbReference>
<dbReference type="InterPro" id="IPR005123">
    <property type="entry name" value="Oxoglu/Fe-dep_dioxygenase_dom"/>
</dbReference>
<reference evidence="6 7" key="1">
    <citation type="submission" date="2013-09" db="EMBL/GenBank/DDBJ databases">
        <title>Corchorus capsularis genome sequencing.</title>
        <authorList>
            <person name="Alam M."/>
            <person name="Haque M.S."/>
            <person name="Islam M.S."/>
            <person name="Emdad E.M."/>
            <person name="Islam M.M."/>
            <person name="Ahmed B."/>
            <person name="Halim A."/>
            <person name="Hossen Q.M.M."/>
            <person name="Hossain M.Z."/>
            <person name="Ahmed R."/>
            <person name="Khan M.M."/>
            <person name="Islam R."/>
            <person name="Rashid M.M."/>
            <person name="Khan S.A."/>
            <person name="Rahman M.S."/>
            <person name="Alam M."/>
        </authorList>
    </citation>
    <scope>NUCLEOTIDE SEQUENCE [LARGE SCALE GENOMIC DNA]</scope>
    <source>
        <strain evidence="7">cv. CVL-1</strain>
        <tissue evidence="6">Whole seedling</tissue>
    </source>
</reference>
<name>A0A1R3JGJ4_COCAP</name>
<dbReference type="InterPro" id="IPR044861">
    <property type="entry name" value="IPNS-like_FE2OG_OXY"/>
</dbReference>
<evidence type="ECO:0000256" key="4">
    <source>
        <dbReference type="RuleBase" id="RU003682"/>
    </source>
</evidence>
<evidence type="ECO:0000259" key="5">
    <source>
        <dbReference type="PROSITE" id="PS51471"/>
    </source>
</evidence>
<dbReference type="GO" id="GO:0046872">
    <property type="term" value="F:metal ion binding"/>
    <property type="evidence" value="ECO:0007669"/>
    <property type="project" value="UniProtKB-KW"/>
</dbReference>
<keyword evidence="2 4" id="KW-0479">Metal-binding</keyword>
<keyword evidence="3 4" id="KW-0408">Iron</keyword>
<dbReference type="Gramene" id="OMO93930">
    <property type="protein sequence ID" value="OMO93930"/>
    <property type="gene ID" value="CCACVL1_06260"/>
</dbReference>
<dbReference type="Proteomes" id="UP000188268">
    <property type="component" value="Unassembled WGS sequence"/>
</dbReference>
<dbReference type="Pfam" id="PF03171">
    <property type="entry name" value="2OG-FeII_Oxy"/>
    <property type="match status" value="1"/>
</dbReference>
<comment type="similarity">
    <text evidence="1 4">Belongs to the iron/ascorbate-dependent oxidoreductase family.</text>
</comment>
<keyword evidence="7" id="KW-1185">Reference proteome</keyword>
<dbReference type="PANTHER" id="PTHR47991">
    <property type="entry name" value="OXOGLUTARATE/IRON-DEPENDENT DIOXYGENASE"/>
    <property type="match status" value="1"/>
</dbReference>
<dbReference type="Gene3D" id="2.60.120.330">
    <property type="entry name" value="B-lactam Antibiotic, Isopenicillin N Synthase, Chain"/>
    <property type="match status" value="1"/>
</dbReference>
<dbReference type="SUPFAM" id="SSF51197">
    <property type="entry name" value="Clavaminate synthase-like"/>
    <property type="match status" value="1"/>
</dbReference>
<dbReference type="InterPro" id="IPR027443">
    <property type="entry name" value="IPNS-like_sf"/>
</dbReference>
<evidence type="ECO:0000313" key="6">
    <source>
        <dbReference type="EMBL" id="OMO93930.1"/>
    </source>
</evidence>
<feature type="domain" description="Fe2OG dioxygenase" evidence="5">
    <location>
        <begin position="147"/>
        <end position="250"/>
    </location>
</feature>
<evidence type="ECO:0000256" key="3">
    <source>
        <dbReference type="ARBA" id="ARBA00023004"/>
    </source>
</evidence>
<dbReference type="OMA" id="CWFPVTI"/>
<sequence>MARLVSGEDHHHHLELDKLHSTCKEWGVFQLVNHGVKSSVVEKLKNELEEFYNLPMEERMKYKIKAGEHEGYGNIGKEDGKRDWADRFYFITNPIHRRNPHLLPELPSSLRNILESYFMELQKIAMKLLSFIAKALEIDVNEMIELSENGMQSVRMTYYPPCPNLELAMGFAPHSDATLITILNQVNGVDGLHVNKDGVWLPLIFQPNALVVNIGDILEIFSNGVYHSIEHKATANMVKERITVAFFVNPKFEAEVGPSPSLVNPKNPPLFKRVGMEQYGRDYFVRRPHGKTYLQHMRIEDGQDNLNKTSYIEN</sequence>
<comment type="caution">
    <text evidence="6">The sequence shown here is derived from an EMBL/GenBank/DDBJ whole genome shotgun (WGS) entry which is preliminary data.</text>
</comment>
<dbReference type="AlphaFoldDB" id="A0A1R3JGJ4"/>
<proteinExistence type="inferred from homology"/>
<dbReference type="InterPro" id="IPR026992">
    <property type="entry name" value="DIOX_N"/>
</dbReference>
<protein>
    <submittedName>
        <fullName evidence="6">Oxoglutarate/iron-dependent dioxygenase</fullName>
    </submittedName>
</protein>
<keyword evidence="4" id="KW-0560">Oxidoreductase</keyword>
<evidence type="ECO:0000256" key="2">
    <source>
        <dbReference type="ARBA" id="ARBA00022723"/>
    </source>
</evidence>
<dbReference type="InterPro" id="IPR050295">
    <property type="entry name" value="Plant_2OG-oxidoreductases"/>
</dbReference>
<gene>
    <name evidence="6" type="ORF">CCACVL1_06260</name>
</gene>
<dbReference type="Pfam" id="PF14226">
    <property type="entry name" value="DIOX_N"/>
    <property type="match status" value="1"/>
</dbReference>
<dbReference type="FunFam" id="2.60.120.330:FF:000079">
    <property type="entry name" value="Protein SRG1"/>
    <property type="match status" value="1"/>
</dbReference>
<dbReference type="STRING" id="210143.A0A1R3JGJ4"/>
<evidence type="ECO:0000313" key="7">
    <source>
        <dbReference type="Proteomes" id="UP000188268"/>
    </source>
</evidence>
<dbReference type="PROSITE" id="PS51471">
    <property type="entry name" value="FE2OG_OXY"/>
    <property type="match status" value="1"/>
</dbReference>